<dbReference type="PANTHER" id="PTHR10696">
    <property type="entry name" value="GAMMA-BUTYROBETAINE HYDROXYLASE-RELATED"/>
    <property type="match status" value="1"/>
</dbReference>
<reference evidence="6 7" key="1">
    <citation type="submission" date="2018-11" db="EMBL/GenBank/DDBJ databases">
        <title>Sequencing the genomes of 1000 actinobacteria strains.</title>
        <authorList>
            <person name="Klenk H.-P."/>
        </authorList>
    </citation>
    <scope>NUCLEOTIDE SEQUENCE [LARGE SCALE GENOMIC DNA]</scope>
    <source>
        <strain evidence="6 7">DSM 44254</strain>
    </source>
</reference>
<evidence type="ECO:0000313" key="7">
    <source>
        <dbReference type="Proteomes" id="UP000272400"/>
    </source>
</evidence>
<dbReference type="GO" id="GO:0017000">
    <property type="term" value="P:antibiotic biosynthetic process"/>
    <property type="evidence" value="ECO:0007669"/>
    <property type="project" value="UniProtKB-KW"/>
</dbReference>
<feature type="domain" description="TauD/TfdA-like" evidence="5">
    <location>
        <begin position="19"/>
        <end position="302"/>
    </location>
</feature>
<dbReference type="Pfam" id="PF02668">
    <property type="entry name" value="TauD"/>
    <property type="match status" value="1"/>
</dbReference>
<dbReference type="Proteomes" id="UP000272400">
    <property type="component" value="Unassembled WGS sequence"/>
</dbReference>
<comment type="caution">
    <text evidence="6">The sequence shown here is derived from an EMBL/GenBank/DDBJ whole genome shotgun (WGS) entry which is preliminary data.</text>
</comment>
<gene>
    <name evidence="6" type="ORF">EDD29_4805</name>
</gene>
<dbReference type="GO" id="GO:0051213">
    <property type="term" value="F:dioxygenase activity"/>
    <property type="evidence" value="ECO:0007669"/>
    <property type="project" value="UniProtKB-KW"/>
</dbReference>
<dbReference type="InterPro" id="IPR042098">
    <property type="entry name" value="TauD-like_sf"/>
</dbReference>
<evidence type="ECO:0000256" key="1">
    <source>
        <dbReference type="ARBA" id="ARBA00001954"/>
    </source>
</evidence>
<accession>A0A3N1D125</accession>
<proteinExistence type="predicted"/>
<name>A0A3N1D125_9ACTN</name>
<keyword evidence="6" id="KW-0223">Dioxygenase</keyword>
<dbReference type="PANTHER" id="PTHR10696:SF56">
    <property type="entry name" value="TAUD_TFDA-LIKE DOMAIN-CONTAINING PROTEIN"/>
    <property type="match status" value="1"/>
</dbReference>
<dbReference type="EMBL" id="RJKE01000001">
    <property type="protein sequence ID" value="ROO87211.1"/>
    <property type="molecule type" value="Genomic_DNA"/>
</dbReference>
<dbReference type="AlphaFoldDB" id="A0A3N1D125"/>
<evidence type="ECO:0000256" key="4">
    <source>
        <dbReference type="ARBA" id="ARBA00023194"/>
    </source>
</evidence>
<keyword evidence="2" id="KW-0560">Oxidoreductase</keyword>
<evidence type="ECO:0000259" key="5">
    <source>
        <dbReference type="Pfam" id="PF02668"/>
    </source>
</evidence>
<keyword evidence="4" id="KW-0045">Antibiotic biosynthesis</keyword>
<dbReference type="RefSeq" id="WP_123666520.1">
    <property type="nucleotide sequence ID" value="NZ_RJKE01000001.1"/>
</dbReference>
<organism evidence="6 7">
    <name type="scientific">Actinocorallia herbida</name>
    <dbReference type="NCBI Taxonomy" id="58109"/>
    <lineage>
        <taxon>Bacteria</taxon>
        <taxon>Bacillati</taxon>
        <taxon>Actinomycetota</taxon>
        <taxon>Actinomycetes</taxon>
        <taxon>Streptosporangiales</taxon>
        <taxon>Thermomonosporaceae</taxon>
        <taxon>Actinocorallia</taxon>
    </lineage>
</organism>
<keyword evidence="7" id="KW-1185">Reference proteome</keyword>
<dbReference type="OrthoDB" id="9769888at2"/>
<keyword evidence="3" id="KW-0408">Iron</keyword>
<evidence type="ECO:0000256" key="2">
    <source>
        <dbReference type="ARBA" id="ARBA00023002"/>
    </source>
</evidence>
<dbReference type="Gene3D" id="3.60.130.10">
    <property type="entry name" value="Clavaminate synthase-like"/>
    <property type="match status" value="1"/>
</dbReference>
<evidence type="ECO:0000313" key="6">
    <source>
        <dbReference type="EMBL" id="ROO87211.1"/>
    </source>
</evidence>
<evidence type="ECO:0000256" key="3">
    <source>
        <dbReference type="ARBA" id="ARBA00023004"/>
    </source>
</evidence>
<dbReference type="InterPro" id="IPR050411">
    <property type="entry name" value="AlphaKG_dependent_hydroxylases"/>
</dbReference>
<dbReference type="InterPro" id="IPR003819">
    <property type="entry name" value="TauD/TfdA-like"/>
</dbReference>
<comment type="cofactor">
    <cofactor evidence="1">
        <name>Fe(2+)</name>
        <dbReference type="ChEBI" id="CHEBI:29033"/>
    </cofactor>
</comment>
<dbReference type="SUPFAM" id="SSF51197">
    <property type="entry name" value="Clavaminate synthase-like"/>
    <property type="match status" value="1"/>
</dbReference>
<protein>
    <submittedName>
        <fullName evidence="6">Alpha-ketoglutarate-dependent taurine dioxygenase</fullName>
    </submittedName>
</protein>
<sequence>MTFTTTLPLVIEGTGPVTEPLREHRAKLRADLVEHGALLLRGFDVGGADGLEAAVRTLSGEPLTYTEQSSPRSVIKGNVYTSTSYPQQAEIPLHTEMSYQAVWPLTLFFHCVEPPHTQGATPLSDVRRVYDLIDPDVRAEFEARRWRVVRTYGDDVGLRWRTAFGAETRAEVEAQCARGGLTAEWIGDDGLRTTAVRDAVHRHPVTGAPVWFNHIVIFHESSLDPDLREALHDAYGPDGFPNNTFYGDGAPIPDDVVAHLRQCYRTASTRFDYHRDDLLVVDNMSVAHGREPFTGPRKIAVAMAEPSGEG</sequence>